<dbReference type="GO" id="GO:0030170">
    <property type="term" value="F:pyridoxal phosphate binding"/>
    <property type="evidence" value="ECO:0007669"/>
    <property type="project" value="InterPro"/>
</dbReference>
<keyword evidence="7" id="KW-0804">Transcription</keyword>
<reference evidence="9 10" key="1">
    <citation type="submission" date="2016-02" db="EMBL/GenBank/DDBJ databases">
        <title>Draft genome sequence of Acidibacillus ferrooxidans SLC66.</title>
        <authorList>
            <person name="Oliveira G."/>
            <person name="Nancucheo I."/>
            <person name="Dall'Agnol H."/>
            <person name="Johnson B."/>
            <person name="Oliveira R."/>
            <person name="Nunes G.L."/>
            <person name="Tzotzos G."/>
            <person name="Orellana S.C."/>
            <person name="Salim A.C."/>
            <person name="Araujo F.M."/>
        </authorList>
    </citation>
    <scope>NUCLEOTIDE SEQUENCE [LARGE SCALE GENOMIC DNA]</scope>
    <source>
        <strain evidence="9 10">SLC66</strain>
    </source>
</reference>
<dbReference type="InterPro" id="IPR015424">
    <property type="entry name" value="PyrdxlP-dep_Trfase"/>
</dbReference>
<evidence type="ECO:0000256" key="4">
    <source>
        <dbReference type="ARBA" id="ARBA00022898"/>
    </source>
</evidence>
<dbReference type="Pfam" id="PF00155">
    <property type="entry name" value="Aminotran_1_2"/>
    <property type="match status" value="1"/>
</dbReference>
<evidence type="ECO:0000256" key="2">
    <source>
        <dbReference type="ARBA" id="ARBA00005384"/>
    </source>
</evidence>
<dbReference type="GO" id="GO:0008483">
    <property type="term" value="F:transaminase activity"/>
    <property type="evidence" value="ECO:0007669"/>
    <property type="project" value="UniProtKB-KW"/>
</dbReference>
<dbReference type="SUPFAM" id="SSF46785">
    <property type="entry name" value="Winged helix' DNA-binding domain"/>
    <property type="match status" value="1"/>
</dbReference>
<dbReference type="PANTHER" id="PTHR46577:SF1">
    <property type="entry name" value="HTH-TYPE TRANSCRIPTIONAL REGULATORY PROTEIN GABR"/>
    <property type="match status" value="1"/>
</dbReference>
<dbReference type="InterPro" id="IPR004839">
    <property type="entry name" value="Aminotransferase_I/II_large"/>
</dbReference>
<evidence type="ECO:0000256" key="3">
    <source>
        <dbReference type="ARBA" id="ARBA00022576"/>
    </source>
</evidence>
<dbReference type="Gene3D" id="3.40.640.10">
    <property type="entry name" value="Type I PLP-dependent aspartate aminotransferase-like (Major domain)"/>
    <property type="match status" value="1"/>
</dbReference>
<dbReference type="InterPro" id="IPR015421">
    <property type="entry name" value="PyrdxlP-dep_Trfase_major"/>
</dbReference>
<comment type="similarity">
    <text evidence="2">In the C-terminal section; belongs to the class-I pyridoxal-phosphate-dependent aminotransferase family.</text>
</comment>
<keyword evidence="5" id="KW-0805">Transcription regulation</keyword>
<evidence type="ECO:0000256" key="5">
    <source>
        <dbReference type="ARBA" id="ARBA00023015"/>
    </source>
</evidence>
<dbReference type="InterPro" id="IPR036388">
    <property type="entry name" value="WH-like_DNA-bd_sf"/>
</dbReference>
<evidence type="ECO:0000313" key="10">
    <source>
        <dbReference type="Proteomes" id="UP000077421"/>
    </source>
</evidence>
<comment type="caution">
    <text evidence="9">The sequence shown here is derived from an EMBL/GenBank/DDBJ whole genome shotgun (WGS) entry which is preliminary data.</text>
</comment>
<dbReference type="InterPro" id="IPR051446">
    <property type="entry name" value="HTH_trans_reg/aminotransferase"/>
</dbReference>
<dbReference type="CDD" id="cd07377">
    <property type="entry name" value="WHTH_GntR"/>
    <property type="match status" value="1"/>
</dbReference>
<dbReference type="InterPro" id="IPR036390">
    <property type="entry name" value="WH_DNA-bd_sf"/>
</dbReference>
<keyword evidence="4" id="KW-0663">Pyridoxal phosphate</keyword>
<dbReference type="GO" id="GO:0003700">
    <property type="term" value="F:DNA-binding transcription factor activity"/>
    <property type="evidence" value="ECO:0007669"/>
    <property type="project" value="InterPro"/>
</dbReference>
<dbReference type="Proteomes" id="UP000077421">
    <property type="component" value="Unassembled WGS sequence"/>
</dbReference>
<dbReference type="GO" id="GO:0003677">
    <property type="term" value="F:DNA binding"/>
    <property type="evidence" value="ECO:0007669"/>
    <property type="project" value="UniProtKB-KW"/>
</dbReference>
<dbReference type="Pfam" id="PF00392">
    <property type="entry name" value="GntR"/>
    <property type="match status" value="1"/>
</dbReference>
<evidence type="ECO:0000259" key="8">
    <source>
        <dbReference type="PROSITE" id="PS50949"/>
    </source>
</evidence>
<dbReference type="AlphaFoldDB" id="A0A853K7L7"/>
<keyword evidence="6" id="KW-0238">DNA-binding</keyword>
<comment type="cofactor">
    <cofactor evidence="1">
        <name>pyridoxal 5'-phosphate</name>
        <dbReference type="ChEBI" id="CHEBI:597326"/>
    </cofactor>
</comment>
<name>A0A853K7L7_9BACL</name>
<evidence type="ECO:0000256" key="7">
    <source>
        <dbReference type="ARBA" id="ARBA00023163"/>
    </source>
</evidence>
<dbReference type="SMART" id="SM00345">
    <property type="entry name" value="HTH_GNTR"/>
    <property type="match status" value="1"/>
</dbReference>
<accession>A0A853K7L7</accession>
<dbReference type="PANTHER" id="PTHR46577">
    <property type="entry name" value="HTH-TYPE TRANSCRIPTIONAL REGULATORY PROTEIN GABR"/>
    <property type="match status" value="1"/>
</dbReference>
<gene>
    <name evidence="9" type="ORF">AYW79_13350</name>
</gene>
<proteinExistence type="inferred from homology"/>
<dbReference type="SUPFAM" id="SSF53383">
    <property type="entry name" value="PLP-dependent transferases"/>
    <property type="match status" value="1"/>
</dbReference>
<keyword evidence="3" id="KW-0808">Transferase</keyword>
<protein>
    <recommendedName>
        <fullName evidence="8">HTH gntR-type domain-containing protein</fullName>
    </recommendedName>
</protein>
<sequence>MVSLQLNEVVRVDVSICLSEHSQIPWYEQLYRYIRTEIESGRISSGTKLPSIRSLADSLRISKTTAETAYQQLLAEGYIESRPRRGYFTMPVETSLAPHDAVGSPVETTSGQSAPTIDIDFHPSRIDSKNFPFALWKSLFNELLNQRDCRMLDYGAVEGEWGLRRELAKYLHYSRGVRCGPEQIVIGNGIQYCIGVIRTLLNEYPMVAAMENPGYHRVRAILEHSGVPIRPIRLDHDGLDIDQLCETDANIVYVTPSHQFPKGMVMPYYKRMLLLRWAQAVNGFIIEDDYDSEFRYGERPIPSLQGLDQRDSVIYIGTFSKAFTPAIRMNYMVLPPPLLARFKSMSQGFDCPVSRIQQNVMEMFITRGFWDRHIRRFRRIYRGKHQDMLHALRMIMEDHVVVSGIGAGLHVALLVRTILTERDLTERAARVGVRIYTGNDTRIGPSNDLPYVYLGFGALERTEMEEGLRRLKNVWFDD</sequence>
<feature type="domain" description="HTH gntR-type" evidence="8">
    <location>
        <begin position="24"/>
        <end position="92"/>
    </location>
</feature>
<dbReference type="CDD" id="cd00609">
    <property type="entry name" value="AAT_like"/>
    <property type="match status" value="1"/>
</dbReference>
<keyword evidence="3" id="KW-0032">Aminotransferase</keyword>
<dbReference type="PROSITE" id="PS50949">
    <property type="entry name" value="HTH_GNTR"/>
    <property type="match status" value="1"/>
</dbReference>
<dbReference type="InterPro" id="IPR000524">
    <property type="entry name" value="Tscrpt_reg_HTH_GntR"/>
</dbReference>
<evidence type="ECO:0000256" key="6">
    <source>
        <dbReference type="ARBA" id="ARBA00023125"/>
    </source>
</evidence>
<evidence type="ECO:0000256" key="1">
    <source>
        <dbReference type="ARBA" id="ARBA00001933"/>
    </source>
</evidence>
<dbReference type="Gene3D" id="1.10.10.10">
    <property type="entry name" value="Winged helix-like DNA-binding domain superfamily/Winged helix DNA-binding domain"/>
    <property type="match status" value="1"/>
</dbReference>
<dbReference type="EMBL" id="LSUQ01000063">
    <property type="protein sequence ID" value="OAG92215.1"/>
    <property type="molecule type" value="Genomic_DNA"/>
</dbReference>
<organism evidence="9 10">
    <name type="scientific">Ferroacidibacillus organovorans</name>
    <dbReference type="NCBI Taxonomy" id="1765683"/>
    <lineage>
        <taxon>Bacteria</taxon>
        <taxon>Bacillati</taxon>
        <taxon>Bacillota</taxon>
        <taxon>Bacilli</taxon>
        <taxon>Bacillales</taxon>
        <taxon>Alicyclobacillaceae</taxon>
        <taxon>Ferroacidibacillus</taxon>
    </lineage>
</organism>
<evidence type="ECO:0000313" key="9">
    <source>
        <dbReference type="EMBL" id="OAG92215.1"/>
    </source>
</evidence>